<organism evidence="1 2">
    <name type="scientific">Metallumcola ferriviriculae</name>
    <dbReference type="NCBI Taxonomy" id="3039180"/>
    <lineage>
        <taxon>Bacteria</taxon>
        <taxon>Bacillati</taxon>
        <taxon>Bacillota</taxon>
        <taxon>Clostridia</taxon>
        <taxon>Neomoorellales</taxon>
        <taxon>Desulfitibacteraceae</taxon>
        <taxon>Metallumcola</taxon>
    </lineage>
</organism>
<protein>
    <submittedName>
        <fullName evidence="1">Uncharacterized protein</fullName>
    </submittedName>
</protein>
<accession>A0AAU0ULP2</accession>
<gene>
    <name evidence="1" type="ORF">MFMK1_000905</name>
</gene>
<sequence>MPYKLCPHCQGKSYSASNLGRWICPYCRRDISSSREISRSVKWRVIQGNVYLLPWVREEQTGNHEVLVK</sequence>
<proteinExistence type="predicted"/>
<evidence type="ECO:0000313" key="1">
    <source>
        <dbReference type="EMBL" id="WRO21111.1"/>
    </source>
</evidence>
<dbReference type="EMBL" id="CP121694">
    <property type="protein sequence ID" value="WRO21111.1"/>
    <property type="molecule type" value="Genomic_DNA"/>
</dbReference>
<name>A0AAU0ULP2_9FIRM</name>
<dbReference type="Proteomes" id="UP001329915">
    <property type="component" value="Chromosome"/>
</dbReference>
<dbReference type="RefSeq" id="WP_366923968.1">
    <property type="nucleotide sequence ID" value="NZ_CP121694.1"/>
</dbReference>
<keyword evidence="2" id="KW-1185">Reference proteome</keyword>
<reference evidence="1 2" key="1">
    <citation type="submission" date="2023-04" db="EMBL/GenBank/DDBJ databases">
        <authorList>
            <person name="Hsu D."/>
        </authorList>
    </citation>
    <scope>NUCLEOTIDE SEQUENCE [LARGE SCALE GENOMIC DNA]</scope>
    <source>
        <strain evidence="1 2">MK1</strain>
    </source>
</reference>
<dbReference type="AlphaFoldDB" id="A0AAU0ULP2"/>
<dbReference type="KEGG" id="dbc:MFMK1_000905"/>
<evidence type="ECO:0000313" key="2">
    <source>
        <dbReference type="Proteomes" id="UP001329915"/>
    </source>
</evidence>